<gene>
    <name evidence="2" type="ORF">EYZ11_005662</name>
</gene>
<feature type="transmembrane region" description="Helical" evidence="1">
    <location>
        <begin position="35"/>
        <end position="52"/>
    </location>
</feature>
<comment type="caution">
    <text evidence="2">The sequence shown here is derived from an EMBL/GenBank/DDBJ whole genome shotgun (WGS) entry which is preliminary data.</text>
</comment>
<keyword evidence="3" id="KW-1185">Reference proteome</keyword>
<dbReference type="EMBL" id="SOSA01000185">
    <property type="protein sequence ID" value="THC94861.1"/>
    <property type="molecule type" value="Genomic_DNA"/>
</dbReference>
<proteinExistence type="predicted"/>
<organism evidence="2 3">
    <name type="scientific">Aspergillus tanneri</name>
    <dbReference type="NCBI Taxonomy" id="1220188"/>
    <lineage>
        <taxon>Eukaryota</taxon>
        <taxon>Fungi</taxon>
        <taxon>Dikarya</taxon>
        <taxon>Ascomycota</taxon>
        <taxon>Pezizomycotina</taxon>
        <taxon>Eurotiomycetes</taxon>
        <taxon>Eurotiomycetidae</taxon>
        <taxon>Eurotiales</taxon>
        <taxon>Aspergillaceae</taxon>
        <taxon>Aspergillus</taxon>
        <taxon>Aspergillus subgen. Circumdati</taxon>
    </lineage>
</organism>
<protein>
    <submittedName>
        <fullName evidence="2">Uncharacterized protein</fullName>
    </submittedName>
</protein>
<keyword evidence="1" id="KW-0472">Membrane</keyword>
<evidence type="ECO:0000256" key="1">
    <source>
        <dbReference type="SAM" id="Phobius"/>
    </source>
</evidence>
<dbReference type="Proteomes" id="UP000308092">
    <property type="component" value="Unassembled WGS sequence"/>
</dbReference>
<evidence type="ECO:0000313" key="2">
    <source>
        <dbReference type="EMBL" id="THC94861.1"/>
    </source>
</evidence>
<keyword evidence="1" id="KW-1133">Transmembrane helix</keyword>
<dbReference type="VEuPathDB" id="FungiDB:EYZ11_005662"/>
<accession>A0A4S3JNC9</accession>
<evidence type="ECO:0000313" key="3">
    <source>
        <dbReference type="Proteomes" id="UP000308092"/>
    </source>
</evidence>
<dbReference type="AlphaFoldDB" id="A0A4S3JNC9"/>
<name>A0A4S3JNC9_9EURO</name>
<reference evidence="2 3" key="1">
    <citation type="submission" date="2019-03" db="EMBL/GenBank/DDBJ databases">
        <title>The genome sequence of a newly discovered highly antifungal drug resistant Aspergillus species, Aspergillus tanneri NIH 1004.</title>
        <authorList>
            <person name="Mounaud S."/>
            <person name="Singh I."/>
            <person name="Joardar V."/>
            <person name="Pakala S."/>
            <person name="Pakala S."/>
            <person name="Venepally P."/>
            <person name="Hoover J."/>
            <person name="Nierman W."/>
            <person name="Chung J."/>
            <person name="Losada L."/>
        </authorList>
    </citation>
    <scope>NUCLEOTIDE SEQUENCE [LARGE SCALE GENOMIC DNA]</scope>
    <source>
        <strain evidence="2 3">NIH1004</strain>
    </source>
</reference>
<keyword evidence="1" id="KW-0812">Transmembrane</keyword>
<sequence length="63" mass="7560">MPVEFPKFTLAIYIHIHLSQRWKPRPVFGGLRQHFELYLLILTLLIVSIVRFRETKARQIQIS</sequence>